<protein>
    <submittedName>
        <fullName evidence="2">Uncharacterized protein</fullName>
    </submittedName>
</protein>
<feature type="coiled-coil region" evidence="1">
    <location>
        <begin position="340"/>
        <end position="367"/>
    </location>
</feature>
<feature type="coiled-coil region" evidence="1">
    <location>
        <begin position="260"/>
        <end position="287"/>
    </location>
</feature>
<organism evidence="2 3">
    <name type="scientific">Stylosanthes scabra</name>
    <dbReference type="NCBI Taxonomy" id="79078"/>
    <lineage>
        <taxon>Eukaryota</taxon>
        <taxon>Viridiplantae</taxon>
        <taxon>Streptophyta</taxon>
        <taxon>Embryophyta</taxon>
        <taxon>Tracheophyta</taxon>
        <taxon>Spermatophyta</taxon>
        <taxon>Magnoliopsida</taxon>
        <taxon>eudicotyledons</taxon>
        <taxon>Gunneridae</taxon>
        <taxon>Pentapetalae</taxon>
        <taxon>rosids</taxon>
        <taxon>fabids</taxon>
        <taxon>Fabales</taxon>
        <taxon>Fabaceae</taxon>
        <taxon>Papilionoideae</taxon>
        <taxon>50 kb inversion clade</taxon>
        <taxon>dalbergioids sensu lato</taxon>
        <taxon>Dalbergieae</taxon>
        <taxon>Pterocarpus clade</taxon>
        <taxon>Stylosanthes</taxon>
    </lineage>
</organism>
<accession>A0ABU6YTZ8</accession>
<reference evidence="2 3" key="1">
    <citation type="journal article" date="2023" name="Plants (Basel)">
        <title>Bridging the Gap: Combining Genomics and Transcriptomics Approaches to Understand Stylosanthes scabra, an Orphan Legume from the Brazilian Caatinga.</title>
        <authorList>
            <person name="Ferreira-Neto J.R.C."/>
            <person name="da Silva M.D."/>
            <person name="Binneck E."/>
            <person name="de Melo N.F."/>
            <person name="da Silva R.H."/>
            <person name="de Melo A.L.T.M."/>
            <person name="Pandolfi V."/>
            <person name="Bustamante F.O."/>
            <person name="Brasileiro-Vidal A.C."/>
            <person name="Benko-Iseppon A.M."/>
        </authorList>
    </citation>
    <scope>NUCLEOTIDE SEQUENCE [LARGE SCALE GENOMIC DNA]</scope>
    <source>
        <tissue evidence="2">Leaves</tissue>
    </source>
</reference>
<keyword evidence="1" id="KW-0175">Coiled coil</keyword>
<dbReference type="Proteomes" id="UP001341840">
    <property type="component" value="Unassembled WGS sequence"/>
</dbReference>
<evidence type="ECO:0000256" key="1">
    <source>
        <dbReference type="SAM" id="Coils"/>
    </source>
</evidence>
<proteinExistence type="predicted"/>
<evidence type="ECO:0000313" key="2">
    <source>
        <dbReference type="EMBL" id="MED6212563.1"/>
    </source>
</evidence>
<comment type="caution">
    <text evidence="2">The sequence shown here is derived from an EMBL/GenBank/DDBJ whole genome shotgun (WGS) entry which is preliminary data.</text>
</comment>
<keyword evidence="3" id="KW-1185">Reference proteome</keyword>
<evidence type="ECO:0000313" key="3">
    <source>
        <dbReference type="Proteomes" id="UP001341840"/>
    </source>
</evidence>
<sequence>MSLFSGIHECVFSNSANVPSYLPSSSVYPFPVKEGVEECSKMIPDLRESIDLTKGRTREGDFVVEISILVYGCQGAFPLDSLLGNIENITHYDKLKGKLTELGQMLPILPVGLVSNSPSATSQEILGASIPVSSNQPPPTQPPMASSVLRSVEVEREESLLEDPTADLKLKKRGRIKGVSYSSGAAKRTARKASATSPIAPEDDVSWEHDVDPFTIAFPHDFNYQKALDASLTTRAVRLALAPCSEEQLLGTAYTRFVGIEGADMAKRQMEKQLAAAKEQINLLIVECDYALAAPPLQKEIDQLKKKIELVEGDRLSNLDQLEHMKENAQEQIKWLIVHVDDLKVDNEALAKSLEHEQAQRKNAEAAATKWFGKYKASIVEAQESLENTFEMVMNQVRHLSPGVDFSAITLSTRWDPMSKCVRVPEKEPKGEAVKEGGGGV</sequence>
<name>A0ABU6YTZ8_9FABA</name>
<dbReference type="EMBL" id="JASCZI010243034">
    <property type="protein sequence ID" value="MED6212563.1"/>
    <property type="molecule type" value="Genomic_DNA"/>
</dbReference>
<gene>
    <name evidence="2" type="ORF">PIB30_084629</name>
</gene>